<dbReference type="EMBL" id="JANJQO010000029">
    <property type="protein sequence ID" value="KAJ2983454.1"/>
    <property type="molecule type" value="Genomic_DNA"/>
</dbReference>
<evidence type="ECO:0000313" key="1">
    <source>
        <dbReference type="EMBL" id="KAJ2983454.1"/>
    </source>
</evidence>
<protein>
    <submittedName>
        <fullName evidence="1">Uncharacterized protein</fullName>
    </submittedName>
</protein>
<keyword evidence="2" id="KW-1185">Reference proteome</keyword>
<name>A0ACC1NYF0_9HYPO</name>
<comment type="caution">
    <text evidence="1">The sequence shown here is derived from an EMBL/GenBank/DDBJ whole genome shotgun (WGS) entry which is preliminary data.</text>
</comment>
<organism evidence="1 2">
    <name type="scientific">Zarea fungicola</name>
    <dbReference type="NCBI Taxonomy" id="93591"/>
    <lineage>
        <taxon>Eukaryota</taxon>
        <taxon>Fungi</taxon>
        <taxon>Dikarya</taxon>
        <taxon>Ascomycota</taxon>
        <taxon>Pezizomycotina</taxon>
        <taxon>Sordariomycetes</taxon>
        <taxon>Hypocreomycetidae</taxon>
        <taxon>Hypocreales</taxon>
        <taxon>Cordycipitaceae</taxon>
        <taxon>Zarea</taxon>
    </lineage>
</organism>
<evidence type="ECO:0000313" key="2">
    <source>
        <dbReference type="Proteomes" id="UP001143910"/>
    </source>
</evidence>
<sequence length="227" mass="25577">MCAVPPKSEAYLPIEDDKWDRGEWTAREPYLISSGAAFRMGRYPRAVQAMYLLSKCLAISAGGADTTVDDIIQIDRTLRALSHLTASEVELADTLYCVPEVMCLDGLMLLYSEFLRSNCTRPDYITTSYIMASLESVLRHSALIHLSVLDMKRGAPQYYCPLLFGWVYRVASLGVIRQRQSPEYGKAERVQLAIQVLQVLQPRWRIAEQYLNLLAQADPGVPLSLLK</sequence>
<reference evidence="1" key="1">
    <citation type="submission" date="2022-08" db="EMBL/GenBank/DDBJ databases">
        <title>Genome Sequence of Lecanicillium fungicola.</title>
        <authorList>
            <person name="Buettner E."/>
        </authorList>
    </citation>
    <scope>NUCLEOTIDE SEQUENCE</scope>
    <source>
        <strain evidence="1">Babe33</strain>
    </source>
</reference>
<proteinExistence type="predicted"/>
<dbReference type="Proteomes" id="UP001143910">
    <property type="component" value="Unassembled WGS sequence"/>
</dbReference>
<gene>
    <name evidence="1" type="ORF">NQ176_g676</name>
</gene>
<accession>A0ACC1NYF0</accession>